<dbReference type="EMBL" id="JABFCR010000004">
    <property type="protein sequence ID" value="NNU33190.1"/>
    <property type="molecule type" value="Genomic_DNA"/>
</dbReference>
<dbReference type="Gene3D" id="2.60.40.1120">
    <property type="entry name" value="Carboxypeptidase-like, regulatory domain"/>
    <property type="match status" value="1"/>
</dbReference>
<organism evidence="2 3">
    <name type="scientific">Mucilaginibacter humi</name>
    <dbReference type="NCBI Taxonomy" id="2732510"/>
    <lineage>
        <taxon>Bacteria</taxon>
        <taxon>Pseudomonadati</taxon>
        <taxon>Bacteroidota</taxon>
        <taxon>Sphingobacteriia</taxon>
        <taxon>Sphingobacteriales</taxon>
        <taxon>Sphingobacteriaceae</taxon>
        <taxon>Mucilaginibacter</taxon>
    </lineage>
</organism>
<evidence type="ECO:0000313" key="2">
    <source>
        <dbReference type="EMBL" id="NNU33190.1"/>
    </source>
</evidence>
<protein>
    <recommendedName>
        <fullName evidence="4">Carboxypeptidase regulatory-like domain-containing protein</fullName>
    </recommendedName>
</protein>
<proteinExistence type="predicted"/>
<dbReference type="SUPFAM" id="SSF49452">
    <property type="entry name" value="Starch-binding domain-like"/>
    <property type="match status" value="1"/>
</dbReference>
<dbReference type="Proteomes" id="UP000566071">
    <property type="component" value="Unassembled WGS sequence"/>
</dbReference>
<comment type="caution">
    <text evidence="2">The sequence shown here is derived from an EMBL/GenBank/DDBJ whole genome shotgun (WGS) entry which is preliminary data.</text>
</comment>
<evidence type="ECO:0000256" key="1">
    <source>
        <dbReference type="SAM" id="SignalP"/>
    </source>
</evidence>
<gene>
    <name evidence="2" type="ORF">HK413_01565</name>
</gene>
<accession>A0ABX1VZ75</accession>
<keyword evidence="1" id="KW-0732">Signal</keyword>
<evidence type="ECO:0000313" key="3">
    <source>
        <dbReference type="Proteomes" id="UP000566071"/>
    </source>
</evidence>
<reference evidence="2 3" key="1">
    <citation type="submission" date="2020-05" db="EMBL/GenBank/DDBJ databases">
        <authorList>
            <person name="Khan S.A."/>
            <person name="Jeon C.O."/>
            <person name="Chun B.H."/>
        </authorList>
    </citation>
    <scope>NUCLEOTIDE SEQUENCE [LARGE SCALE GENOMIC DNA]</scope>
    <source>
        <strain evidence="2 3">S1162</strain>
    </source>
</reference>
<feature type="chain" id="PRO_5045185624" description="Carboxypeptidase regulatory-like domain-containing protein" evidence="1">
    <location>
        <begin position="31"/>
        <end position="91"/>
    </location>
</feature>
<sequence>MIEPITYPMRIIYKLLLLIFLSAASTGIFAQARYDVSGTVTNEKGEPLKSATVFIGGSERVMPTDDNGRFKFTNVAQGTFRFLCRCLDIPH</sequence>
<dbReference type="InterPro" id="IPR013784">
    <property type="entry name" value="Carb-bd-like_fold"/>
</dbReference>
<keyword evidence="3" id="KW-1185">Reference proteome</keyword>
<evidence type="ECO:0008006" key="4">
    <source>
        <dbReference type="Google" id="ProtNLM"/>
    </source>
</evidence>
<feature type="signal peptide" evidence="1">
    <location>
        <begin position="1"/>
        <end position="30"/>
    </location>
</feature>
<name>A0ABX1VZ75_9SPHI</name>
<dbReference type="Pfam" id="PF13620">
    <property type="entry name" value="CarboxypepD_reg"/>
    <property type="match status" value="1"/>
</dbReference>